<dbReference type="EMBL" id="SOFG01000009">
    <property type="protein sequence ID" value="TFB88303.1"/>
    <property type="molecule type" value="Genomic_DNA"/>
</dbReference>
<gene>
    <name evidence="7 10" type="primary">pdhA</name>
    <name evidence="10" type="ORF">E3O44_06460</name>
</gene>
<dbReference type="InterPro" id="IPR001017">
    <property type="entry name" value="DH_E1"/>
</dbReference>
<evidence type="ECO:0000313" key="11">
    <source>
        <dbReference type="Proteomes" id="UP000297608"/>
    </source>
</evidence>
<evidence type="ECO:0000256" key="1">
    <source>
        <dbReference type="ARBA" id="ARBA00001964"/>
    </source>
</evidence>
<evidence type="ECO:0000256" key="3">
    <source>
        <dbReference type="ARBA" id="ARBA00014159"/>
    </source>
</evidence>
<feature type="domain" description="Dehydrogenase E1 component" evidence="9">
    <location>
        <begin position="45"/>
        <end position="341"/>
    </location>
</feature>
<name>A0ABY2IHA6_9MICO</name>
<evidence type="ECO:0000256" key="5">
    <source>
        <dbReference type="ARBA" id="ARBA00023052"/>
    </source>
</evidence>
<keyword evidence="6 7" id="KW-0670">Pyruvate</keyword>
<evidence type="ECO:0000256" key="6">
    <source>
        <dbReference type="ARBA" id="ARBA00023317"/>
    </source>
</evidence>
<proteinExistence type="predicted"/>
<dbReference type="Proteomes" id="UP000297608">
    <property type="component" value="Unassembled WGS sequence"/>
</dbReference>
<dbReference type="Gene3D" id="3.40.50.970">
    <property type="match status" value="1"/>
</dbReference>
<evidence type="ECO:0000256" key="2">
    <source>
        <dbReference type="ARBA" id="ARBA00012281"/>
    </source>
</evidence>
<dbReference type="PANTHER" id="PTHR11516:SF60">
    <property type="entry name" value="PYRUVATE DEHYDROGENASE E1 COMPONENT SUBUNIT ALPHA"/>
    <property type="match status" value="1"/>
</dbReference>
<protein>
    <recommendedName>
        <fullName evidence="3 7">Pyruvate dehydrogenase E1 component subunit alpha</fullName>
        <ecNumber evidence="2 7">1.2.4.1</ecNumber>
    </recommendedName>
</protein>
<keyword evidence="11" id="KW-1185">Reference proteome</keyword>
<feature type="region of interest" description="Disordered" evidence="8">
    <location>
        <begin position="358"/>
        <end position="378"/>
    </location>
</feature>
<dbReference type="EC" id="1.2.4.1" evidence="2 7"/>
<sequence>MSTRQRTAVAPPKPGTHQNANPTAVMHQTAPSDTAGAKRSTDFYRQMVFIRRFEERAARAYTQALIGGYCHLNLGEEAAVVGLMAALRPTDYLFTNYREHGYALTRGIDPNRVMAELFGRSDGVSKGWGGSMHMFDLEKRMLGGYGIVGGQIPLATGAALAIDYRGVDEIVMCTMGDGTTNIGAFHESLNIAALWNLPIVYVVINNRLGMATTVDKSSAEPELYKRASSYRMASERVDGLDPVAVFEAAQRAAAVARGGKPFLLEVMTERMRGHSVVDPGKYRSAEEIALTKERDPLVTFAAHLVETGLLTEQEIAAINDAAIAQATAAAVFAEASPFPDVSTLFDYTYATPVANDSHRLPGQPLFEPAPYPEHEAAR</sequence>
<keyword evidence="4 7" id="KW-0560">Oxidoreductase</keyword>
<feature type="region of interest" description="Disordered" evidence="8">
    <location>
        <begin position="1"/>
        <end position="37"/>
    </location>
</feature>
<dbReference type="RefSeq" id="WP_134533647.1">
    <property type="nucleotide sequence ID" value="NZ_SOFG01000009.1"/>
</dbReference>
<comment type="catalytic activity">
    <reaction evidence="7">
        <text>N(6)-[(R)-lipoyl]-L-lysyl-[protein] + pyruvate + H(+) = N(6)-[(R)-S(8)-acetyldihydrolipoyl]-L-lysyl-[protein] + CO2</text>
        <dbReference type="Rhea" id="RHEA:19189"/>
        <dbReference type="Rhea" id="RHEA-COMP:10474"/>
        <dbReference type="Rhea" id="RHEA-COMP:10478"/>
        <dbReference type="ChEBI" id="CHEBI:15361"/>
        <dbReference type="ChEBI" id="CHEBI:15378"/>
        <dbReference type="ChEBI" id="CHEBI:16526"/>
        <dbReference type="ChEBI" id="CHEBI:83099"/>
        <dbReference type="ChEBI" id="CHEBI:83111"/>
        <dbReference type="EC" id="1.2.4.1"/>
    </reaction>
</comment>
<evidence type="ECO:0000259" key="9">
    <source>
        <dbReference type="Pfam" id="PF00676"/>
    </source>
</evidence>
<dbReference type="SUPFAM" id="SSF52518">
    <property type="entry name" value="Thiamin diphosphate-binding fold (THDP-binding)"/>
    <property type="match status" value="1"/>
</dbReference>
<evidence type="ECO:0000256" key="7">
    <source>
        <dbReference type="RuleBase" id="RU361139"/>
    </source>
</evidence>
<dbReference type="NCBIfam" id="TIGR03182">
    <property type="entry name" value="PDH_E1_alph_y"/>
    <property type="match status" value="1"/>
</dbReference>
<accession>A0ABY2IHA6</accession>
<comment type="subunit">
    <text evidence="7">Heterodimer of an alpha and a beta chain.</text>
</comment>
<evidence type="ECO:0000256" key="8">
    <source>
        <dbReference type="SAM" id="MobiDB-lite"/>
    </source>
</evidence>
<dbReference type="InterPro" id="IPR017597">
    <property type="entry name" value="Pyrv_DH_E1_asu_subgrp-y"/>
</dbReference>
<comment type="caution">
    <text evidence="10">The sequence shown here is derived from an EMBL/GenBank/DDBJ whole genome shotgun (WGS) entry which is preliminary data.</text>
</comment>
<dbReference type="InterPro" id="IPR050642">
    <property type="entry name" value="PDH_E1_Alpha_Subunit"/>
</dbReference>
<comment type="function">
    <text evidence="7">The pyruvate dehydrogenase complex catalyzes the overall conversion of pyruvate to acetyl-CoA and CO(2).</text>
</comment>
<reference evidence="10 11" key="1">
    <citation type="submission" date="2019-03" db="EMBL/GenBank/DDBJ databases">
        <title>Genomics of glacier-inhabiting Cryobacterium strains.</title>
        <authorList>
            <person name="Liu Q."/>
            <person name="Xin Y.-H."/>
        </authorList>
    </citation>
    <scope>NUCLEOTIDE SEQUENCE [LARGE SCALE GENOMIC DNA]</scope>
    <source>
        <strain evidence="10 11">MDB2-B</strain>
    </source>
</reference>
<dbReference type="Pfam" id="PF00676">
    <property type="entry name" value="E1_dh"/>
    <property type="match status" value="1"/>
</dbReference>
<organism evidence="10 11">
    <name type="scientific">Cryobacterium algoricola</name>
    <dbReference type="NCBI Taxonomy" id="1259183"/>
    <lineage>
        <taxon>Bacteria</taxon>
        <taxon>Bacillati</taxon>
        <taxon>Actinomycetota</taxon>
        <taxon>Actinomycetes</taxon>
        <taxon>Micrococcales</taxon>
        <taxon>Microbacteriaceae</taxon>
        <taxon>Cryobacterium</taxon>
    </lineage>
</organism>
<evidence type="ECO:0000256" key="4">
    <source>
        <dbReference type="ARBA" id="ARBA00023002"/>
    </source>
</evidence>
<dbReference type="CDD" id="cd02000">
    <property type="entry name" value="TPP_E1_PDC_ADC_BCADC"/>
    <property type="match status" value="1"/>
</dbReference>
<evidence type="ECO:0000313" key="10">
    <source>
        <dbReference type="EMBL" id="TFB88303.1"/>
    </source>
</evidence>
<dbReference type="InterPro" id="IPR029061">
    <property type="entry name" value="THDP-binding"/>
</dbReference>
<keyword evidence="5 7" id="KW-0786">Thiamine pyrophosphate</keyword>
<dbReference type="PANTHER" id="PTHR11516">
    <property type="entry name" value="PYRUVATE DEHYDROGENASE E1 COMPONENT, ALPHA SUBUNIT BACTERIAL AND ORGANELLAR"/>
    <property type="match status" value="1"/>
</dbReference>
<comment type="cofactor">
    <cofactor evidence="1 7">
        <name>thiamine diphosphate</name>
        <dbReference type="ChEBI" id="CHEBI:58937"/>
    </cofactor>
</comment>